<protein>
    <submittedName>
        <fullName evidence="2">Uncharacterized protein</fullName>
    </submittedName>
</protein>
<accession>A0A9N8ENS1</accession>
<keyword evidence="3" id="KW-1185">Reference proteome</keyword>
<feature type="compositionally biased region" description="Basic and acidic residues" evidence="1">
    <location>
        <begin position="109"/>
        <end position="118"/>
    </location>
</feature>
<dbReference type="EMBL" id="CAICTM010001247">
    <property type="protein sequence ID" value="CAB9521915.1"/>
    <property type="molecule type" value="Genomic_DNA"/>
</dbReference>
<evidence type="ECO:0000313" key="3">
    <source>
        <dbReference type="Proteomes" id="UP001153069"/>
    </source>
</evidence>
<gene>
    <name evidence="2" type="ORF">SEMRO_1249_G255960.1</name>
</gene>
<comment type="caution">
    <text evidence="2">The sequence shown here is derived from an EMBL/GenBank/DDBJ whole genome shotgun (WGS) entry which is preliminary data.</text>
</comment>
<reference evidence="2" key="1">
    <citation type="submission" date="2020-06" db="EMBL/GenBank/DDBJ databases">
        <authorList>
            <consortium name="Plant Systems Biology data submission"/>
        </authorList>
    </citation>
    <scope>NUCLEOTIDE SEQUENCE</scope>
    <source>
        <strain evidence="2">D6</strain>
    </source>
</reference>
<feature type="compositionally biased region" description="Polar residues" evidence="1">
    <location>
        <begin position="97"/>
        <end position="107"/>
    </location>
</feature>
<dbReference type="Proteomes" id="UP001153069">
    <property type="component" value="Unassembled WGS sequence"/>
</dbReference>
<feature type="region of interest" description="Disordered" evidence="1">
    <location>
        <begin position="74"/>
        <end position="118"/>
    </location>
</feature>
<evidence type="ECO:0000313" key="2">
    <source>
        <dbReference type="EMBL" id="CAB9521915.1"/>
    </source>
</evidence>
<dbReference type="AlphaFoldDB" id="A0A9N8ENS1"/>
<organism evidence="2 3">
    <name type="scientific">Seminavis robusta</name>
    <dbReference type="NCBI Taxonomy" id="568900"/>
    <lineage>
        <taxon>Eukaryota</taxon>
        <taxon>Sar</taxon>
        <taxon>Stramenopiles</taxon>
        <taxon>Ochrophyta</taxon>
        <taxon>Bacillariophyta</taxon>
        <taxon>Bacillariophyceae</taxon>
        <taxon>Bacillariophycidae</taxon>
        <taxon>Naviculales</taxon>
        <taxon>Naviculaceae</taxon>
        <taxon>Seminavis</taxon>
    </lineage>
</organism>
<evidence type="ECO:0000256" key="1">
    <source>
        <dbReference type="SAM" id="MobiDB-lite"/>
    </source>
</evidence>
<sequence length="118" mass="12810">MMDPPSPTDRPGAFITPSPALTDMLWNARMAGSSECTKVNITVERLFKGETSGGIQAVLTRTLEEVSKLISEMETEISDVPLPGMSQETMEEDKSTAEGSHTHSSSVVRPEEEKRAAD</sequence>
<name>A0A9N8ENS1_9STRA</name>
<proteinExistence type="predicted"/>